<feature type="region of interest" description="Disordered" evidence="10">
    <location>
        <begin position="639"/>
        <end position="659"/>
    </location>
</feature>
<feature type="transmembrane region" description="Helical" evidence="11">
    <location>
        <begin position="676"/>
        <end position="700"/>
    </location>
</feature>
<name>A0AAV8QXR0_ENSVE</name>
<gene>
    <name evidence="12" type="ORF">OPV22_018028</name>
</gene>
<dbReference type="InterPro" id="IPR000490">
    <property type="entry name" value="Glyco_hydro_17"/>
</dbReference>
<evidence type="ECO:0000256" key="2">
    <source>
        <dbReference type="ARBA" id="ARBA00003343"/>
    </source>
</evidence>
<dbReference type="Gene3D" id="1.10.10.970">
    <property type="entry name" value="RNA 2'-phosphotransferase, Tpt1/KptA family, N-terminal domain"/>
    <property type="match status" value="1"/>
</dbReference>
<keyword evidence="11" id="KW-1133">Transmembrane helix</keyword>
<evidence type="ECO:0000256" key="3">
    <source>
        <dbReference type="ARBA" id="ARBA00008773"/>
    </source>
</evidence>
<reference evidence="12 13" key="1">
    <citation type="submission" date="2022-12" db="EMBL/GenBank/DDBJ databases">
        <title>Chromosome-scale assembly of the Ensete ventricosum genome.</title>
        <authorList>
            <person name="Dussert Y."/>
            <person name="Stocks J."/>
            <person name="Wendawek A."/>
            <person name="Woldeyes F."/>
            <person name="Nichols R.A."/>
            <person name="Borrell J.S."/>
        </authorList>
    </citation>
    <scope>NUCLEOTIDE SEQUENCE [LARGE SCALE GENOMIC DNA]</scope>
    <source>
        <strain evidence="13">cv. Maze</strain>
        <tissue evidence="12">Seeds</tissue>
    </source>
</reference>
<dbReference type="PANTHER" id="PTHR32227">
    <property type="entry name" value="GLUCAN ENDO-1,3-BETA-GLUCOSIDASE BG1-RELATED-RELATED"/>
    <property type="match status" value="1"/>
</dbReference>
<protein>
    <recommendedName>
        <fullName evidence="14">2'-phosphotransferase</fullName>
    </recommendedName>
</protein>
<evidence type="ECO:0000256" key="7">
    <source>
        <dbReference type="ARBA" id="ARBA00047949"/>
    </source>
</evidence>
<dbReference type="Pfam" id="PF00332">
    <property type="entry name" value="Glyco_hydro_17"/>
    <property type="match status" value="1"/>
</dbReference>
<evidence type="ECO:0000256" key="9">
    <source>
        <dbReference type="RuleBase" id="RU004336"/>
    </source>
</evidence>
<evidence type="ECO:0000313" key="12">
    <source>
        <dbReference type="EMBL" id="KAJ8485543.1"/>
    </source>
</evidence>
<dbReference type="Gene3D" id="3.20.170.30">
    <property type="match status" value="1"/>
</dbReference>
<dbReference type="InterPro" id="IPR042080">
    <property type="entry name" value="RNA_2'-PTrans_N"/>
</dbReference>
<dbReference type="InterPro" id="IPR002745">
    <property type="entry name" value="Ptrans_KptA/Tpt1"/>
</dbReference>
<keyword evidence="5 9" id="KW-0378">Hydrolase</keyword>
<evidence type="ECO:0000256" key="1">
    <source>
        <dbReference type="ARBA" id="ARBA00000382"/>
    </source>
</evidence>
<dbReference type="Pfam" id="PF01885">
    <property type="entry name" value="PTS_2-RNA"/>
    <property type="match status" value="1"/>
</dbReference>
<dbReference type="FunFam" id="3.20.20.80:FF:000005">
    <property type="entry name" value="Glucan endo-1,3-beta-glucosidase 14"/>
    <property type="match status" value="1"/>
</dbReference>
<keyword evidence="11" id="KW-0472">Membrane</keyword>
<dbReference type="GO" id="GO:0042973">
    <property type="term" value="F:glucan endo-1,3-beta-D-glucosidase activity"/>
    <property type="evidence" value="ECO:0007669"/>
    <property type="project" value="UniProtKB-EC"/>
</dbReference>
<evidence type="ECO:0000256" key="10">
    <source>
        <dbReference type="SAM" id="MobiDB-lite"/>
    </source>
</evidence>
<comment type="function">
    <text evidence="2">Catalyzes the last step of tRNA splicing, the transfer of the splice junction 2'-phosphate from ligated tRNA to NAD to produce ADP-ribose 1''-2'' cyclic phosphate.</text>
</comment>
<organism evidence="12 13">
    <name type="scientific">Ensete ventricosum</name>
    <name type="common">Abyssinian banana</name>
    <name type="synonym">Musa ensete</name>
    <dbReference type="NCBI Taxonomy" id="4639"/>
    <lineage>
        <taxon>Eukaryota</taxon>
        <taxon>Viridiplantae</taxon>
        <taxon>Streptophyta</taxon>
        <taxon>Embryophyta</taxon>
        <taxon>Tracheophyta</taxon>
        <taxon>Spermatophyta</taxon>
        <taxon>Magnoliopsida</taxon>
        <taxon>Liliopsida</taxon>
        <taxon>Zingiberales</taxon>
        <taxon>Musaceae</taxon>
        <taxon>Ensete</taxon>
    </lineage>
</organism>
<comment type="catalytic activity">
    <reaction evidence="1">
        <text>Hydrolysis of (1-&gt;3)-beta-D-glucosidic linkages in (1-&gt;3)-beta-D-glucans.</text>
        <dbReference type="EC" id="3.2.1.39"/>
    </reaction>
</comment>
<dbReference type="SUPFAM" id="SSF51445">
    <property type="entry name" value="(Trans)glycosidases"/>
    <property type="match status" value="1"/>
</dbReference>
<keyword evidence="4" id="KW-0732">Signal</keyword>
<evidence type="ECO:0000313" key="13">
    <source>
        <dbReference type="Proteomes" id="UP001222027"/>
    </source>
</evidence>
<comment type="caution">
    <text evidence="12">The sequence shown here is derived from an EMBL/GenBank/DDBJ whole genome shotgun (WGS) entry which is preliminary data.</text>
</comment>
<evidence type="ECO:0000256" key="8">
    <source>
        <dbReference type="RuleBase" id="RU004335"/>
    </source>
</evidence>
<dbReference type="GO" id="GO:0000215">
    <property type="term" value="F:tRNA 2'-phosphotransferase activity"/>
    <property type="evidence" value="ECO:0007669"/>
    <property type="project" value="UniProtKB-EC"/>
</dbReference>
<comment type="catalytic activity">
    <reaction evidence="7">
        <text>2'-phospho-[ligated tRNA] + NAD(+) = mature tRNA + ADP-alpha-D-ribose 1'',2''-cyclic phosphate + nicotinamide</text>
        <dbReference type="Rhea" id="RHEA:23324"/>
        <dbReference type="Rhea" id="RHEA-COMP:11106"/>
        <dbReference type="Rhea" id="RHEA-COMP:11107"/>
        <dbReference type="ChEBI" id="CHEBI:17154"/>
        <dbReference type="ChEBI" id="CHEBI:57540"/>
        <dbReference type="ChEBI" id="CHEBI:76596"/>
        <dbReference type="ChEBI" id="CHEBI:82883"/>
        <dbReference type="ChEBI" id="CHEBI:85027"/>
        <dbReference type="EC" id="2.7.1.160"/>
    </reaction>
</comment>
<dbReference type="AlphaFoldDB" id="A0AAV8QXR0"/>
<sequence>MSAKSLPVPISASLSSMWRSLHVLRCRPSLFIYSSSSLPNLGPYPHRSSFRMANPHRGTPSSSKPFSTAASFSSPSRTSGRGSGRGSGRRGRGADGASDRIDALGRLLTRILRHMASELNLNIRNDGYVRVRDLLKLNMTTFAKVPLRSHSVEDIKEAVKRDNKQRFSLLEEDGELLIRANQGHTIVTINSESLLKPILSADEAPVCVHGTYRRNLESILQFGLKRMTRLHVHFSSGLPTDGEVISGMRRDVNLLIYLDVEKALQEGMKLFISDNKVILTEGFDGVVPVRYFKKIETWPASSNASSSPPSSIGVNYGQVADNLPSPPDVIPLLRSFGAARVKLYDADPAVLRAFAGTGVELIIGLPDRCVPRLIAPSAALAWVKTNLQPYLPATRIAAVTVGNEVLSGNDSVLIRSLLPAMQSLHSALVALGLDHQVAVTTAHSLAVLAVSYPPSASAFRRELLPYVAPLMAFLAKTGSPFLINAYPYFAYKADPKRVDLDYALFEPNAGVVDPGSGLRYGNMLHAQVDAVRAAILAAGGGKAVEVVVSETGWPSAGDDDEAGATAENARRYNGNLMRMVAARKGTPSSPGAPLQVYVFALFNENLKPGPSSERHYGLFKPDGTPAYDFLAANSSATVSSSSTGGNTAESPSPATEASSTGYYTISSATGMKPLRWFATVVVNVVMVAVTFQFCGVLGYLD</sequence>
<feature type="compositionally biased region" description="Low complexity" evidence="10">
    <location>
        <begin position="61"/>
        <end position="80"/>
    </location>
</feature>
<feature type="region of interest" description="Disordered" evidence="10">
    <location>
        <begin position="49"/>
        <end position="97"/>
    </location>
</feature>
<proteinExistence type="inferred from homology"/>
<dbReference type="InterPro" id="IPR017853">
    <property type="entry name" value="GH"/>
</dbReference>
<dbReference type="Proteomes" id="UP001222027">
    <property type="component" value="Unassembled WGS sequence"/>
</dbReference>
<evidence type="ECO:0000256" key="4">
    <source>
        <dbReference type="ARBA" id="ARBA00022729"/>
    </source>
</evidence>
<evidence type="ECO:0000256" key="6">
    <source>
        <dbReference type="ARBA" id="ARBA00023295"/>
    </source>
</evidence>
<comment type="similarity">
    <text evidence="3 8">Belongs to the glycosyl hydrolase 17 family.</text>
</comment>
<keyword evidence="6 9" id="KW-0326">Glycosidase</keyword>
<dbReference type="Gene3D" id="3.20.20.80">
    <property type="entry name" value="Glycosidases"/>
    <property type="match status" value="1"/>
</dbReference>
<evidence type="ECO:0000256" key="5">
    <source>
        <dbReference type="ARBA" id="ARBA00022801"/>
    </source>
</evidence>
<dbReference type="InterPro" id="IPR044965">
    <property type="entry name" value="Glyco_hydro_17_plant"/>
</dbReference>
<accession>A0AAV8QXR0</accession>
<evidence type="ECO:0008006" key="14">
    <source>
        <dbReference type="Google" id="ProtNLM"/>
    </source>
</evidence>
<dbReference type="InterPro" id="IPR042081">
    <property type="entry name" value="RNA_2'-PTrans_C"/>
</dbReference>
<dbReference type="SUPFAM" id="SSF56399">
    <property type="entry name" value="ADP-ribosylation"/>
    <property type="match status" value="1"/>
</dbReference>
<dbReference type="GO" id="GO:0005975">
    <property type="term" value="P:carbohydrate metabolic process"/>
    <property type="evidence" value="ECO:0007669"/>
    <property type="project" value="InterPro"/>
</dbReference>
<dbReference type="PROSITE" id="PS00587">
    <property type="entry name" value="GLYCOSYL_HYDROL_F17"/>
    <property type="match status" value="1"/>
</dbReference>
<dbReference type="EMBL" id="JAQQAF010000005">
    <property type="protein sequence ID" value="KAJ8485543.1"/>
    <property type="molecule type" value="Genomic_DNA"/>
</dbReference>
<keyword evidence="13" id="KW-1185">Reference proteome</keyword>
<evidence type="ECO:0000256" key="11">
    <source>
        <dbReference type="SAM" id="Phobius"/>
    </source>
</evidence>
<keyword evidence="11" id="KW-0812">Transmembrane</keyword>